<organism evidence="11 12">
    <name type="scientific">Marinithermus hydrothermalis (strain DSM 14884 / JCM 11576 / T1)</name>
    <dbReference type="NCBI Taxonomy" id="869210"/>
    <lineage>
        <taxon>Bacteria</taxon>
        <taxon>Thermotogati</taxon>
        <taxon>Deinococcota</taxon>
        <taxon>Deinococci</taxon>
        <taxon>Thermales</taxon>
        <taxon>Thermaceae</taxon>
        <taxon>Marinithermus</taxon>
    </lineage>
</organism>
<keyword evidence="5 9" id="KW-0812">Transmembrane</keyword>
<dbReference type="PANTHER" id="PTHR35011">
    <property type="entry name" value="2,3-DIKETO-L-GULONATE TRAP TRANSPORTER SMALL PERMEASE PROTEIN YIAM"/>
    <property type="match status" value="1"/>
</dbReference>
<feature type="transmembrane region" description="Helical" evidence="9">
    <location>
        <begin position="155"/>
        <end position="173"/>
    </location>
</feature>
<evidence type="ECO:0000259" key="10">
    <source>
        <dbReference type="Pfam" id="PF04290"/>
    </source>
</evidence>
<evidence type="ECO:0000256" key="2">
    <source>
        <dbReference type="ARBA" id="ARBA00022448"/>
    </source>
</evidence>
<comment type="similarity">
    <text evidence="8">Belongs to the TRAP transporter small permease family.</text>
</comment>
<evidence type="ECO:0000256" key="6">
    <source>
        <dbReference type="ARBA" id="ARBA00022989"/>
    </source>
</evidence>
<gene>
    <name evidence="11" type="ordered locus">Marky_0314</name>
</gene>
<evidence type="ECO:0000256" key="4">
    <source>
        <dbReference type="ARBA" id="ARBA00022519"/>
    </source>
</evidence>
<dbReference type="GO" id="GO:0005886">
    <property type="term" value="C:plasma membrane"/>
    <property type="evidence" value="ECO:0007669"/>
    <property type="project" value="UniProtKB-SubCell"/>
</dbReference>
<dbReference type="Proteomes" id="UP000007030">
    <property type="component" value="Chromosome"/>
</dbReference>
<dbReference type="InterPro" id="IPR055348">
    <property type="entry name" value="DctQ"/>
</dbReference>
<dbReference type="AlphaFoldDB" id="F2NPW8"/>
<evidence type="ECO:0000256" key="7">
    <source>
        <dbReference type="ARBA" id="ARBA00023136"/>
    </source>
</evidence>
<evidence type="ECO:0000256" key="8">
    <source>
        <dbReference type="ARBA" id="ARBA00038436"/>
    </source>
</evidence>
<keyword evidence="3" id="KW-1003">Cell membrane</keyword>
<dbReference type="InterPro" id="IPR007387">
    <property type="entry name" value="TRAP_DctQ"/>
</dbReference>
<feature type="transmembrane region" description="Helical" evidence="9">
    <location>
        <begin position="6"/>
        <end position="29"/>
    </location>
</feature>
<evidence type="ECO:0000256" key="9">
    <source>
        <dbReference type="SAM" id="Phobius"/>
    </source>
</evidence>
<dbReference type="eggNOG" id="COG3090">
    <property type="taxonomic scope" value="Bacteria"/>
</dbReference>
<feature type="domain" description="Tripartite ATP-independent periplasmic transporters DctQ component" evidence="10">
    <location>
        <begin position="51"/>
        <end position="181"/>
    </location>
</feature>
<keyword evidence="6 9" id="KW-1133">Transmembrane helix</keyword>
<comment type="subcellular location">
    <subcellularLocation>
        <location evidence="1">Cell inner membrane</location>
        <topology evidence="1">Multi-pass membrane protein</topology>
    </subcellularLocation>
</comment>
<feature type="transmembrane region" description="Helical" evidence="9">
    <location>
        <begin position="113"/>
        <end position="135"/>
    </location>
</feature>
<evidence type="ECO:0000313" key="11">
    <source>
        <dbReference type="EMBL" id="AEB11069.1"/>
    </source>
</evidence>
<reference evidence="11 12" key="1">
    <citation type="journal article" date="2012" name="Stand. Genomic Sci.">
        <title>Complete genome sequence of the aerobic, heterotroph Marinithermus hydrothermalis type strain (T1(T)) from a deep-sea hydrothermal vent chimney.</title>
        <authorList>
            <person name="Copeland A."/>
            <person name="Gu W."/>
            <person name="Yasawong M."/>
            <person name="Lapidus A."/>
            <person name="Lucas S."/>
            <person name="Deshpande S."/>
            <person name="Pagani I."/>
            <person name="Tapia R."/>
            <person name="Cheng J.F."/>
            <person name="Goodwin L.A."/>
            <person name="Pitluck S."/>
            <person name="Liolios K."/>
            <person name="Ivanova N."/>
            <person name="Mavromatis K."/>
            <person name="Mikhailova N."/>
            <person name="Pati A."/>
            <person name="Chen A."/>
            <person name="Palaniappan K."/>
            <person name="Land M."/>
            <person name="Pan C."/>
            <person name="Brambilla E.M."/>
            <person name="Rohde M."/>
            <person name="Tindall B.J."/>
            <person name="Sikorski J."/>
            <person name="Goker M."/>
            <person name="Detter J.C."/>
            <person name="Bristow J."/>
            <person name="Eisen J.A."/>
            <person name="Markowitz V."/>
            <person name="Hugenholtz P."/>
            <person name="Kyrpides N.C."/>
            <person name="Klenk H.P."/>
            <person name="Woyke T."/>
        </authorList>
    </citation>
    <scope>NUCLEOTIDE SEQUENCE [LARGE SCALE GENOMIC DNA]</scope>
    <source>
        <strain evidence="12">DSM 14884 / JCM 11576 / T1</strain>
    </source>
</reference>
<sequence length="193" mass="21051">MVTFGTLVWQSLVFALIALVLAWTAGGAAGVRRALAVIEDVLAGLFLVAGLLVVFVSVVMRYVFNNPPGWADEFARIFVAWGAMFGFSVALREGRHITVDLLFSALPPRGKRVLALLASLIGVAFTSFIAVAGGHYVAFLRKIGLRSIYTDLPEWLLQLIIPLGFGVFALQFARNFLDLWTGRTQVHEEVTGV</sequence>
<dbReference type="STRING" id="869210.Marky_0314"/>
<protein>
    <submittedName>
        <fullName evidence="11">Tripartite ATP-independent periplasmic transporter DctQ component</fullName>
    </submittedName>
</protein>
<dbReference type="RefSeq" id="WP_013703124.1">
    <property type="nucleotide sequence ID" value="NC_015387.1"/>
</dbReference>
<dbReference type="EMBL" id="CP002630">
    <property type="protein sequence ID" value="AEB11069.1"/>
    <property type="molecule type" value="Genomic_DNA"/>
</dbReference>
<dbReference type="HOGENOM" id="CLU_086356_3_3_0"/>
<keyword evidence="4" id="KW-0997">Cell inner membrane</keyword>
<evidence type="ECO:0000256" key="3">
    <source>
        <dbReference type="ARBA" id="ARBA00022475"/>
    </source>
</evidence>
<dbReference type="OrthoDB" id="63744at2"/>
<feature type="transmembrane region" description="Helical" evidence="9">
    <location>
        <begin position="74"/>
        <end position="92"/>
    </location>
</feature>
<keyword evidence="7 9" id="KW-0472">Membrane</keyword>
<proteinExistence type="inferred from homology"/>
<keyword evidence="12" id="KW-1185">Reference proteome</keyword>
<evidence type="ECO:0000256" key="1">
    <source>
        <dbReference type="ARBA" id="ARBA00004429"/>
    </source>
</evidence>
<dbReference type="PANTHER" id="PTHR35011:SF2">
    <property type="entry name" value="2,3-DIKETO-L-GULONATE TRAP TRANSPORTER SMALL PERMEASE PROTEIN YIAM"/>
    <property type="match status" value="1"/>
</dbReference>
<dbReference type="GO" id="GO:0022857">
    <property type="term" value="F:transmembrane transporter activity"/>
    <property type="evidence" value="ECO:0007669"/>
    <property type="project" value="TreeGrafter"/>
</dbReference>
<feature type="transmembrane region" description="Helical" evidence="9">
    <location>
        <begin position="41"/>
        <end position="62"/>
    </location>
</feature>
<dbReference type="Pfam" id="PF04290">
    <property type="entry name" value="DctQ"/>
    <property type="match status" value="1"/>
</dbReference>
<dbReference type="KEGG" id="mhd:Marky_0314"/>
<accession>F2NPW8</accession>
<evidence type="ECO:0000313" key="12">
    <source>
        <dbReference type="Proteomes" id="UP000007030"/>
    </source>
</evidence>
<dbReference type="GO" id="GO:0015740">
    <property type="term" value="P:C4-dicarboxylate transport"/>
    <property type="evidence" value="ECO:0007669"/>
    <property type="project" value="TreeGrafter"/>
</dbReference>
<name>F2NPW8_MARHT</name>
<keyword evidence="2" id="KW-0813">Transport</keyword>
<evidence type="ECO:0000256" key="5">
    <source>
        <dbReference type="ARBA" id="ARBA00022692"/>
    </source>
</evidence>